<dbReference type="InterPro" id="IPR001387">
    <property type="entry name" value="Cro/C1-type_HTH"/>
</dbReference>
<dbReference type="Pfam" id="PF01381">
    <property type="entry name" value="HTH_3"/>
    <property type="match status" value="1"/>
</dbReference>
<dbReference type="EMBL" id="PEUY01000028">
    <property type="protein sequence ID" value="PIV11110.1"/>
    <property type="molecule type" value="Genomic_DNA"/>
</dbReference>
<dbReference type="Gene3D" id="1.10.260.40">
    <property type="entry name" value="lambda repressor-like DNA-binding domains"/>
    <property type="match status" value="1"/>
</dbReference>
<organism evidence="2 3">
    <name type="scientific">Candidatus Roizmanbacteria bacterium CG03_land_8_20_14_0_80_35_26</name>
    <dbReference type="NCBI Taxonomy" id="1974845"/>
    <lineage>
        <taxon>Bacteria</taxon>
        <taxon>Candidatus Roizmaniibacteriota</taxon>
    </lineage>
</organism>
<gene>
    <name evidence="2" type="ORF">COS50_01925</name>
</gene>
<evidence type="ECO:0000259" key="1">
    <source>
        <dbReference type="PROSITE" id="PS50943"/>
    </source>
</evidence>
<name>A0A2M7BX64_9BACT</name>
<evidence type="ECO:0000313" key="2">
    <source>
        <dbReference type="EMBL" id="PIV11110.1"/>
    </source>
</evidence>
<reference evidence="3" key="1">
    <citation type="submission" date="2017-09" db="EMBL/GenBank/DDBJ databases">
        <title>Depth-based differentiation of microbial function through sediment-hosted aquifers and enrichment of novel symbionts in the deep terrestrial subsurface.</title>
        <authorList>
            <person name="Probst A.J."/>
            <person name="Ladd B."/>
            <person name="Jarett J.K."/>
            <person name="Geller-Mcgrath D.E."/>
            <person name="Sieber C.M.K."/>
            <person name="Emerson J.B."/>
            <person name="Anantharaman K."/>
            <person name="Thomas B.C."/>
            <person name="Malmstrom R."/>
            <person name="Stieglmeier M."/>
            <person name="Klingl A."/>
            <person name="Woyke T."/>
            <person name="Ryan C.M."/>
            <person name="Banfield J.F."/>
        </authorList>
    </citation>
    <scope>NUCLEOTIDE SEQUENCE [LARGE SCALE GENOMIC DNA]</scope>
</reference>
<dbReference type="AlphaFoldDB" id="A0A2M7BX64"/>
<dbReference type="CDD" id="cd00093">
    <property type="entry name" value="HTH_XRE"/>
    <property type="match status" value="1"/>
</dbReference>
<dbReference type="PROSITE" id="PS50943">
    <property type="entry name" value="HTH_CROC1"/>
    <property type="match status" value="1"/>
</dbReference>
<protein>
    <recommendedName>
        <fullName evidence="1">HTH cro/C1-type domain-containing protein</fullName>
    </recommendedName>
</protein>
<dbReference type="InterPro" id="IPR010982">
    <property type="entry name" value="Lambda_DNA-bd_dom_sf"/>
</dbReference>
<proteinExistence type="predicted"/>
<sequence>MKFAETLKKLRKGKEFSQKKLAKAIALNHTYLSKIENNCRQPPSRDKVILMAKALQLNPVETDNLLLSSEYAPLTPPNDSDTFSQIKKINKDRWIEAKKEMADFLDYIRLKYVGKNPYPDNALLAQYIYSQIKQKGIKVLYEAVSKSLAGAVVIYHKKILLSPIGKSPLKGIWGIPNGFLNLKKGDKTPRDTAVRLLKECFINDVRVKIVRELTEVGGPLEDLDTQDYFARLGLIPPIFKIFEIRLEGLFKLNNSQAMFVNVEEVDNLDLPIHALLYQILASYLNDPRKIKKIYEKGEETLRLIISKRSFKFDMGEFSKKRINRI</sequence>
<dbReference type="SUPFAM" id="SSF47413">
    <property type="entry name" value="lambda repressor-like DNA-binding domains"/>
    <property type="match status" value="1"/>
</dbReference>
<evidence type="ECO:0000313" key="3">
    <source>
        <dbReference type="Proteomes" id="UP000230673"/>
    </source>
</evidence>
<dbReference type="SMART" id="SM00530">
    <property type="entry name" value="HTH_XRE"/>
    <property type="match status" value="1"/>
</dbReference>
<feature type="domain" description="HTH cro/C1-type" evidence="1">
    <location>
        <begin position="7"/>
        <end position="65"/>
    </location>
</feature>
<accession>A0A2M7BX64</accession>
<dbReference type="GO" id="GO:0003677">
    <property type="term" value="F:DNA binding"/>
    <property type="evidence" value="ECO:0007669"/>
    <property type="project" value="InterPro"/>
</dbReference>
<comment type="caution">
    <text evidence="2">The sequence shown here is derived from an EMBL/GenBank/DDBJ whole genome shotgun (WGS) entry which is preliminary data.</text>
</comment>
<dbReference type="Proteomes" id="UP000230673">
    <property type="component" value="Unassembled WGS sequence"/>
</dbReference>